<proteinExistence type="inferred from homology"/>
<evidence type="ECO:0000313" key="5">
    <source>
        <dbReference type="Proteomes" id="UP000236291"/>
    </source>
</evidence>
<evidence type="ECO:0000256" key="2">
    <source>
        <dbReference type="SAM" id="MobiDB-lite"/>
    </source>
</evidence>
<reference evidence="4 5" key="1">
    <citation type="journal article" date="2014" name="Am. J. Bot.">
        <title>Genome assembly and annotation for red clover (Trifolium pratense; Fabaceae).</title>
        <authorList>
            <person name="Istvanek J."/>
            <person name="Jaros M."/>
            <person name="Krenek A."/>
            <person name="Repkova J."/>
        </authorList>
    </citation>
    <scope>NUCLEOTIDE SEQUENCE [LARGE SCALE GENOMIC DNA]</scope>
    <source>
        <strain evidence="5">cv. Tatra</strain>
        <tissue evidence="4">Young leaves</tissue>
    </source>
</reference>
<dbReference type="InterPro" id="IPR036312">
    <property type="entry name" value="Bifun_inhib/LTP/seed_sf"/>
</dbReference>
<comment type="caution">
    <text evidence="4">The sequence shown here is derived from an EMBL/GenBank/DDBJ whole genome shotgun (WGS) entry which is preliminary data.</text>
</comment>
<sequence length="116" mass="12112">SVPPTSPPMVPPTTPPSTPPSIPPPPKVTPTTPPTCDIRKLSVCVDLLDIFKVVIGGPRSTPCCQFINGLVGLDASVCVCAALKANVLGVIFNLTATLQLLLNQCGHVQPANYICR</sequence>
<comment type="similarity">
    <text evidence="1">Belongs to the plant LTP family. PEARLI1 subfamily.</text>
</comment>
<dbReference type="Proteomes" id="UP000236291">
    <property type="component" value="Unassembled WGS sequence"/>
</dbReference>
<feature type="non-terminal residue" evidence="4">
    <location>
        <position position="1"/>
    </location>
</feature>
<dbReference type="ExpressionAtlas" id="A0A2K3K093">
    <property type="expression patterns" value="baseline"/>
</dbReference>
<dbReference type="Pfam" id="PF14547">
    <property type="entry name" value="Hydrophob_seed"/>
    <property type="match status" value="1"/>
</dbReference>
<dbReference type="PANTHER" id="PTHR31731">
    <property type="match status" value="1"/>
</dbReference>
<protein>
    <submittedName>
        <fullName evidence="4">Proline-rich protein</fullName>
    </submittedName>
</protein>
<dbReference type="EMBL" id="ASHM01133341">
    <property type="protein sequence ID" value="PNX59735.1"/>
    <property type="molecule type" value="Genomic_DNA"/>
</dbReference>
<dbReference type="CDD" id="cd01958">
    <property type="entry name" value="HPS_like"/>
    <property type="match status" value="1"/>
</dbReference>
<accession>A0A2K3K093</accession>
<feature type="region of interest" description="Disordered" evidence="2">
    <location>
        <begin position="1"/>
        <end position="33"/>
    </location>
</feature>
<name>A0A2K3K093_TRIPR</name>
<dbReference type="Gene3D" id="1.10.110.10">
    <property type="entry name" value="Plant lipid-transfer and hydrophobic proteins"/>
    <property type="match status" value="1"/>
</dbReference>
<dbReference type="InterPro" id="IPR027923">
    <property type="entry name" value="Hydrophob_seed_dom"/>
</dbReference>
<gene>
    <name evidence="4" type="ORF">L195_g059836</name>
</gene>
<organism evidence="4 5">
    <name type="scientific">Trifolium pratense</name>
    <name type="common">Red clover</name>
    <dbReference type="NCBI Taxonomy" id="57577"/>
    <lineage>
        <taxon>Eukaryota</taxon>
        <taxon>Viridiplantae</taxon>
        <taxon>Streptophyta</taxon>
        <taxon>Embryophyta</taxon>
        <taxon>Tracheophyta</taxon>
        <taxon>Spermatophyta</taxon>
        <taxon>Magnoliopsida</taxon>
        <taxon>eudicotyledons</taxon>
        <taxon>Gunneridae</taxon>
        <taxon>Pentapetalae</taxon>
        <taxon>rosids</taxon>
        <taxon>fabids</taxon>
        <taxon>Fabales</taxon>
        <taxon>Fabaceae</taxon>
        <taxon>Papilionoideae</taxon>
        <taxon>50 kb inversion clade</taxon>
        <taxon>NPAAA clade</taxon>
        <taxon>Hologalegina</taxon>
        <taxon>IRL clade</taxon>
        <taxon>Trifolieae</taxon>
        <taxon>Trifolium</taxon>
    </lineage>
</organism>
<dbReference type="AlphaFoldDB" id="A0A2K3K093"/>
<evidence type="ECO:0000313" key="4">
    <source>
        <dbReference type="EMBL" id="PNX59735.1"/>
    </source>
</evidence>
<feature type="domain" description="Hydrophobic seed protein" evidence="3">
    <location>
        <begin position="37"/>
        <end position="115"/>
    </location>
</feature>
<dbReference type="SUPFAM" id="SSF47699">
    <property type="entry name" value="Bifunctional inhibitor/lipid-transfer protein/seed storage 2S albumin"/>
    <property type="match status" value="1"/>
</dbReference>
<evidence type="ECO:0000256" key="1">
    <source>
        <dbReference type="ARBA" id="ARBA00008965"/>
    </source>
</evidence>
<dbReference type="InterPro" id="IPR051636">
    <property type="entry name" value="Plant_LTP/defense-related"/>
</dbReference>
<evidence type="ECO:0000259" key="3">
    <source>
        <dbReference type="Pfam" id="PF14547"/>
    </source>
</evidence>
<reference evidence="4 5" key="2">
    <citation type="journal article" date="2017" name="Front. Plant Sci.">
        <title>Gene Classification and Mining of Molecular Markers Useful in Red Clover (Trifolium pratense) Breeding.</title>
        <authorList>
            <person name="Istvanek J."/>
            <person name="Dluhosova J."/>
            <person name="Dluhos P."/>
            <person name="Patkova L."/>
            <person name="Nedelnik J."/>
            <person name="Repkova J."/>
        </authorList>
    </citation>
    <scope>NUCLEOTIDE SEQUENCE [LARGE SCALE GENOMIC DNA]</scope>
    <source>
        <strain evidence="5">cv. Tatra</strain>
        <tissue evidence="4">Young leaves</tissue>
    </source>
</reference>
<dbReference type="STRING" id="57577.A0A2K3K093"/>